<sequence length="205" mass="23684">MSLVSNTTPTAPRVVEPGFAKPGEPILQPDDVKYPWYKVLVLPWSEKGYREVEDTKKLIDTFEPLLELPPEFDPWSQPLKYPPPKFYYGWPVDSALTLEYARQLDLVCYWAGTGAVECKSQTEVEPDDQVSDEWTLYEVEQYLKPVVSLVQSYGARSYKDPYLLVWSLYTNWTSPARRPTTEQIAGLQEELGYEEGPRWFLTCDV</sequence>
<dbReference type="RefSeq" id="XP_007388087.1">
    <property type="nucleotide sequence ID" value="XM_007388025.1"/>
</dbReference>
<keyword evidence="2" id="KW-1185">Reference proteome</keyword>
<dbReference type="Proteomes" id="UP000054196">
    <property type="component" value="Unassembled WGS sequence"/>
</dbReference>
<proteinExistence type="predicted"/>
<dbReference type="EMBL" id="JH687553">
    <property type="protein sequence ID" value="EIN04694.1"/>
    <property type="molecule type" value="Genomic_DNA"/>
</dbReference>
<name>R7S4B8_PUNST</name>
<dbReference type="HOGENOM" id="CLU_1349512_0_0_1"/>
<dbReference type="eggNOG" id="ENOG502RC7R">
    <property type="taxonomic scope" value="Eukaryota"/>
</dbReference>
<evidence type="ECO:0000313" key="1">
    <source>
        <dbReference type="EMBL" id="EIN04694.1"/>
    </source>
</evidence>
<dbReference type="GeneID" id="18880050"/>
<dbReference type="AlphaFoldDB" id="R7S4B8"/>
<accession>R7S4B8</accession>
<evidence type="ECO:0000313" key="2">
    <source>
        <dbReference type="Proteomes" id="UP000054196"/>
    </source>
</evidence>
<protein>
    <submittedName>
        <fullName evidence="1">Uncharacterized protein</fullName>
    </submittedName>
</protein>
<reference evidence="2" key="1">
    <citation type="journal article" date="2012" name="Science">
        <title>The Paleozoic origin of enzymatic lignin decomposition reconstructed from 31 fungal genomes.</title>
        <authorList>
            <person name="Floudas D."/>
            <person name="Binder M."/>
            <person name="Riley R."/>
            <person name="Barry K."/>
            <person name="Blanchette R.A."/>
            <person name="Henrissat B."/>
            <person name="Martinez A.T."/>
            <person name="Otillar R."/>
            <person name="Spatafora J.W."/>
            <person name="Yadav J.S."/>
            <person name="Aerts A."/>
            <person name="Benoit I."/>
            <person name="Boyd A."/>
            <person name="Carlson A."/>
            <person name="Copeland A."/>
            <person name="Coutinho P.M."/>
            <person name="de Vries R.P."/>
            <person name="Ferreira P."/>
            <person name="Findley K."/>
            <person name="Foster B."/>
            <person name="Gaskell J."/>
            <person name="Glotzer D."/>
            <person name="Gorecki P."/>
            <person name="Heitman J."/>
            <person name="Hesse C."/>
            <person name="Hori C."/>
            <person name="Igarashi K."/>
            <person name="Jurgens J.A."/>
            <person name="Kallen N."/>
            <person name="Kersten P."/>
            <person name="Kohler A."/>
            <person name="Kuees U."/>
            <person name="Kumar T.K.A."/>
            <person name="Kuo A."/>
            <person name="LaButti K."/>
            <person name="Larrondo L.F."/>
            <person name="Lindquist E."/>
            <person name="Ling A."/>
            <person name="Lombard V."/>
            <person name="Lucas S."/>
            <person name="Lundell T."/>
            <person name="Martin R."/>
            <person name="McLaughlin D.J."/>
            <person name="Morgenstern I."/>
            <person name="Morin E."/>
            <person name="Murat C."/>
            <person name="Nagy L.G."/>
            <person name="Nolan M."/>
            <person name="Ohm R.A."/>
            <person name="Patyshakuliyeva A."/>
            <person name="Rokas A."/>
            <person name="Ruiz-Duenas F.J."/>
            <person name="Sabat G."/>
            <person name="Salamov A."/>
            <person name="Samejima M."/>
            <person name="Schmutz J."/>
            <person name="Slot J.C."/>
            <person name="St John F."/>
            <person name="Stenlid J."/>
            <person name="Sun H."/>
            <person name="Sun S."/>
            <person name="Syed K."/>
            <person name="Tsang A."/>
            <person name="Wiebenga A."/>
            <person name="Young D."/>
            <person name="Pisabarro A."/>
            <person name="Eastwood D.C."/>
            <person name="Martin F."/>
            <person name="Cullen D."/>
            <person name="Grigoriev I.V."/>
            <person name="Hibbett D.S."/>
        </authorList>
    </citation>
    <scope>NUCLEOTIDE SEQUENCE [LARGE SCALE GENOMIC DNA]</scope>
    <source>
        <strain evidence="2">HHB-11173 SS5</strain>
    </source>
</reference>
<dbReference type="KEGG" id="psq:PUNSTDRAFT_138338"/>
<organism evidence="1 2">
    <name type="scientific">Punctularia strigosozonata (strain HHB-11173)</name>
    <name type="common">White-rot fungus</name>
    <dbReference type="NCBI Taxonomy" id="741275"/>
    <lineage>
        <taxon>Eukaryota</taxon>
        <taxon>Fungi</taxon>
        <taxon>Dikarya</taxon>
        <taxon>Basidiomycota</taxon>
        <taxon>Agaricomycotina</taxon>
        <taxon>Agaricomycetes</taxon>
        <taxon>Corticiales</taxon>
        <taxon>Punctulariaceae</taxon>
        <taxon>Punctularia</taxon>
    </lineage>
</organism>
<gene>
    <name evidence="1" type="ORF">PUNSTDRAFT_138338</name>
</gene>